<proteinExistence type="predicted"/>
<feature type="transmembrane region" description="Helical" evidence="1">
    <location>
        <begin position="159"/>
        <end position="178"/>
    </location>
</feature>
<protein>
    <submittedName>
        <fullName evidence="2">Uncharacterized protein</fullName>
    </submittedName>
</protein>
<feature type="transmembrane region" description="Helical" evidence="1">
    <location>
        <begin position="352"/>
        <end position="371"/>
    </location>
</feature>
<keyword evidence="1" id="KW-0472">Membrane</keyword>
<feature type="transmembrane region" description="Helical" evidence="1">
    <location>
        <begin position="213"/>
        <end position="241"/>
    </location>
</feature>
<keyword evidence="1" id="KW-1133">Transmembrane helix</keyword>
<dbReference type="EMBL" id="CP011125">
    <property type="protein sequence ID" value="AKF03227.1"/>
    <property type="molecule type" value="Genomic_DNA"/>
</dbReference>
<dbReference type="Proteomes" id="UP000034883">
    <property type="component" value="Chromosome"/>
</dbReference>
<keyword evidence="1" id="KW-0812">Transmembrane</keyword>
<feature type="transmembrane region" description="Helical" evidence="1">
    <location>
        <begin position="184"/>
        <end position="201"/>
    </location>
</feature>
<evidence type="ECO:0000256" key="1">
    <source>
        <dbReference type="SAM" id="Phobius"/>
    </source>
</evidence>
<dbReference type="KEGG" id="samy:DB32_000376"/>
<reference evidence="2 3" key="1">
    <citation type="submission" date="2015-03" db="EMBL/GenBank/DDBJ databases">
        <title>Genome assembly of Sandaracinus amylolyticus DSM 53668.</title>
        <authorList>
            <person name="Sharma G."/>
            <person name="Subramanian S."/>
        </authorList>
    </citation>
    <scope>NUCLEOTIDE SEQUENCE [LARGE SCALE GENOMIC DNA]</scope>
    <source>
        <strain evidence="2 3">DSM 53668</strain>
    </source>
</reference>
<dbReference type="AlphaFoldDB" id="A0A0F6VZ82"/>
<feature type="transmembrane region" description="Helical" evidence="1">
    <location>
        <begin position="28"/>
        <end position="48"/>
    </location>
</feature>
<feature type="transmembrane region" description="Helical" evidence="1">
    <location>
        <begin position="247"/>
        <end position="269"/>
    </location>
</feature>
<keyword evidence="3" id="KW-1185">Reference proteome</keyword>
<feature type="transmembrane region" description="Helical" evidence="1">
    <location>
        <begin position="60"/>
        <end position="83"/>
    </location>
</feature>
<gene>
    <name evidence="2" type="ORF">DB32_000376</name>
</gene>
<name>A0A0F6VZ82_9BACT</name>
<evidence type="ECO:0000313" key="2">
    <source>
        <dbReference type="EMBL" id="AKF03227.1"/>
    </source>
</evidence>
<feature type="transmembrane region" description="Helical" evidence="1">
    <location>
        <begin position="290"/>
        <end position="315"/>
    </location>
</feature>
<feature type="transmembrane region" description="Helical" evidence="1">
    <location>
        <begin position="327"/>
        <end position="345"/>
    </location>
</feature>
<feature type="transmembrane region" description="Helical" evidence="1">
    <location>
        <begin position="127"/>
        <end position="147"/>
    </location>
</feature>
<accession>A0A0F6VZ82</accession>
<organism evidence="2 3">
    <name type="scientific">Sandaracinus amylolyticus</name>
    <dbReference type="NCBI Taxonomy" id="927083"/>
    <lineage>
        <taxon>Bacteria</taxon>
        <taxon>Pseudomonadati</taxon>
        <taxon>Myxococcota</taxon>
        <taxon>Polyangia</taxon>
        <taxon>Polyangiales</taxon>
        <taxon>Sandaracinaceae</taxon>
        <taxon>Sandaracinus</taxon>
    </lineage>
</organism>
<evidence type="ECO:0000313" key="3">
    <source>
        <dbReference type="Proteomes" id="UP000034883"/>
    </source>
</evidence>
<dbReference type="STRING" id="927083.DB32_000376"/>
<sequence>MPPLLRSHLSGPSLVEAWLDPSGETRCGLALAAAWTALLGIAAVALVLRARSRPSQRATALGPLAVALAAVAALRAVVVLTTFELRADDFFQLVAARTRDLLSDDSLRVLSVSAVFRVASWLDDSRLVFVAVNAGGLAAGAACVHALAGRIGLSRGEALIAAAVFVCAPGVSDLVSWGVGAQQLWAIAIVLGVLVAVDGAARDRAMRASRVAVAVFLVTLGVFVKYPVMSAVPALAALWWWRADRQTRASALVVALLLALAVAVPLALAHPSRAASGELDKLGLARIGENLRIAGDLLVPSTLLAALAVGVLLVGRPAPWREGLRPFDLTTGLALSALSLAPFLLNARYFEAYYLLLPFAFLAITLAPLLAASASSAGTSRVLIAALLLANLPDVIGRCAARLGSTRSAIVHGVRREAEGARRPAIIGLVAECEPGVADEPAARDIRGLFLHRDDRDALRWATRAWSADVRIGRDELVGSEGATVFRWCRGRVYGPPPRSFTPLWFEARAPEGGPEPPRTIAGVPAGTHTPGLVLLWIEHLLASLEHVATTPRDREQAREVRAEADAVLTLLAHRLEDAEDVLDVPLEQLDRERRDLAIRGVHYVLALRELTLALERGDAHTIERARATTAARARDVERGGAMEWPEAPPPDATDLAAHAHRFAFDYWSAPLAACDADHLDVQVYCVPRGLTIARSDWSYSDDATRCGSRVISVEREGDSCVRVRARLAACGDCEERGHLRYRLDLSTIAR</sequence>